<dbReference type="InterPro" id="IPR003593">
    <property type="entry name" value="AAA+_ATPase"/>
</dbReference>
<dbReference type="SMART" id="SM00382">
    <property type="entry name" value="AAA"/>
    <property type="match status" value="1"/>
</dbReference>
<dbReference type="GO" id="GO:0006260">
    <property type="term" value="P:DNA replication"/>
    <property type="evidence" value="ECO:0007669"/>
    <property type="project" value="TreeGrafter"/>
</dbReference>
<comment type="caution">
    <text evidence="2">The sequence shown here is derived from an EMBL/GenBank/DDBJ whole genome shotgun (WGS) entry which is preliminary data.</text>
</comment>
<dbReference type="PANTHER" id="PTHR30050:SF10">
    <property type="entry name" value="PHAGE-LIKE ELEMENT PBSX PROTEIN XKDC"/>
    <property type="match status" value="1"/>
</dbReference>
<dbReference type="Proteomes" id="UP000016860">
    <property type="component" value="Unassembled WGS sequence"/>
</dbReference>
<evidence type="ECO:0000259" key="1">
    <source>
        <dbReference type="SMART" id="SM00382"/>
    </source>
</evidence>
<dbReference type="PANTHER" id="PTHR30050">
    <property type="entry name" value="CHROMOSOMAL REPLICATION INITIATOR PROTEIN DNAA"/>
    <property type="match status" value="1"/>
</dbReference>
<dbReference type="EMBL" id="ATAY01000072">
    <property type="protein sequence ID" value="EPR10128.1"/>
    <property type="molecule type" value="Genomic_DNA"/>
</dbReference>
<evidence type="ECO:0000313" key="3">
    <source>
        <dbReference type="Proteomes" id="UP000016860"/>
    </source>
</evidence>
<dbReference type="CDD" id="cd00009">
    <property type="entry name" value="AAA"/>
    <property type="match status" value="1"/>
</dbReference>
<proteinExistence type="predicted"/>
<evidence type="ECO:0000313" key="2">
    <source>
        <dbReference type="EMBL" id="EPR10128.1"/>
    </source>
</evidence>
<dbReference type="SUPFAM" id="SSF52540">
    <property type="entry name" value="P-loop containing nucleoside triphosphate hydrolases"/>
    <property type="match status" value="1"/>
</dbReference>
<accession>U4QYU2</accession>
<dbReference type="PATRIC" id="fig|1330534.3.peg.2956"/>
<organism evidence="2 3">
    <name type="scientific">Ruminiclostridium papyrosolvens C7</name>
    <dbReference type="NCBI Taxonomy" id="1330534"/>
    <lineage>
        <taxon>Bacteria</taxon>
        <taxon>Bacillati</taxon>
        <taxon>Bacillota</taxon>
        <taxon>Clostridia</taxon>
        <taxon>Eubacteriales</taxon>
        <taxon>Oscillospiraceae</taxon>
        <taxon>Ruminiclostridium</taxon>
    </lineage>
</organism>
<dbReference type="Pfam" id="PF01695">
    <property type="entry name" value="IstB_IS21"/>
    <property type="match status" value="1"/>
</dbReference>
<dbReference type="Gene3D" id="3.40.50.300">
    <property type="entry name" value="P-loop containing nucleotide triphosphate hydrolases"/>
    <property type="match status" value="1"/>
</dbReference>
<protein>
    <recommendedName>
        <fullName evidence="1">AAA+ ATPase domain-containing protein</fullName>
    </recommendedName>
</protein>
<dbReference type="GO" id="GO:0005524">
    <property type="term" value="F:ATP binding"/>
    <property type="evidence" value="ECO:0007669"/>
    <property type="project" value="InterPro"/>
</dbReference>
<name>U4QYU2_9FIRM</name>
<dbReference type="InterPro" id="IPR002611">
    <property type="entry name" value="IstB_ATP-bd"/>
</dbReference>
<dbReference type="AlphaFoldDB" id="U4QYU2"/>
<dbReference type="OrthoDB" id="1655960at2"/>
<dbReference type="InterPro" id="IPR027417">
    <property type="entry name" value="P-loop_NTPase"/>
</dbReference>
<sequence>MNKTQTFECEICKDAEFIVVNKPIYTEKENGISKEIYGPVAEPCKCRELKYYKRILEGSGISEVFQSKTIREYIPKNDKQKQSKAMAIEYINNFHIIRSQRNNSLGITGQPGSGKTHLTIAISNELLRRGIGVLYLQYREVMTQLKQVINDDEQYQMQMNRFKSAPLLLIDDLFKGAIRDGKVNESEMRIMFELINHRYLKQLPVLVSSEYNINKMIDFDDATGSRIAEMCKGRTIDLIGKELNHRMI</sequence>
<gene>
    <name evidence="2" type="ORF">L323_14920</name>
</gene>
<reference evidence="2 3" key="1">
    <citation type="journal article" date="2013" name="Genome Announc.">
        <title>Draft Genome Sequence of the Cellulolytic Bacterium Clostridium papyrosolvens C7 (ATCC 700395).</title>
        <authorList>
            <person name="Zepeda V."/>
            <person name="Dassa B."/>
            <person name="Borovok I."/>
            <person name="Lamed R."/>
            <person name="Bayer E.A."/>
            <person name="Cate J.H."/>
        </authorList>
    </citation>
    <scope>NUCLEOTIDE SEQUENCE [LARGE SCALE GENOMIC DNA]</scope>
    <source>
        <strain evidence="2 3">C7</strain>
    </source>
</reference>
<feature type="domain" description="AAA+ ATPase" evidence="1">
    <location>
        <begin position="101"/>
        <end position="234"/>
    </location>
</feature>
<dbReference type="STRING" id="1330534.L323_14920"/>